<dbReference type="PANTHER" id="PTHR43788">
    <property type="entry name" value="DNA2/NAM7 HELICASE FAMILY MEMBER"/>
    <property type="match status" value="1"/>
</dbReference>
<dbReference type="EMBL" id="JACIEK010000021">
    <property type="protein sequence ID" value="MBB4000497.1"/>
    <property type="molecule type" value="Genomic_DNA"/>
</dbReference>
<dbReference type="SUPFAM" id="SSF52540">
    <property type="entry name" value="P-loop containing nucleoside triphosphate hydrolases"/>
    <property type="match status" value="2"/>
</dbReference>
<organism evidence="6 7">
    <name type="scientific">Aureimonas pseudogalii</name>
    <dbReference type="NCBI Taxonomy" id="1744844"/>
    <lineage>
        <taxon>Bacteria</taxon>
        <taxon>Pseudomonadati</taxon>
        <taxon>Pseudomonadota</taxon>
        <taxon>Alphaproteobacteria</taxon>
        <taxon>Hyphomicrobiales</taxon>
        <taxon>Aurantimonadaceae</taxon>
        <taxon>Aureimonas</taxon>
    </lineage>
</organism>
<comment type="similarity">
    <text evidence="1">Belongs to the MobA/MobL family.</text>
</comment>
<dbReference type="AlphaFoldDB" id="A0A7W6MM50"/>
<dbReference type="Gene3D" id="3.30.930.30">
    <property type="match status" value="1"/>
</dbReference>
<feature type="coiled-coil region" evidence="3">
    <location>
        <begin position="227"/>
        <end position="254"/>
    </location>
</feature>
<name>A0A7W6MM50_9HYPH</name>
<evidence type="ECO:0000313" key="6">
    <source>
        <dbReference type="EMBL" id="MBB4000497.1"/>
    </source>
</evidence>
<comment type="caution">
    <text evidence="6">The sequence shown here is derived from an EMBL/GenBank/DDBJ whole genome shotgun (WGS) entry which is preliminary data.</text>
</comment>
<feature type="compositionally biased region" description="Low complexity" evidence="4">
    <location>
        <begin position="899"/>
        <end position="910"/>
    </location>
</feature>
<evidence type="ECO:0000256" key="2">
    <source>
        <dbReference type="ARBA" id="ARBA00022971"/>
    </source>
</evidence>
<accession>A0A7W6MM50</accession>
<keyword evidence="7" id="KW-1185">Reference proteome</keyword>
<dbReference type="CDD" id="cd18809">
    <property type="entry name" value="SF1_C_RecD"/>
    <property type="match status" value="1"/>
</dbReference>
<protein>
    <submittedName>
        <fullName evidence="6">Ti-type conjugative transfer relaxase TraA</fullName>
    </submittedName>
</protein>
<dbReference type="NCBIfam" id="TIGR02768">
    <property type="entry name" value="TraA_Ti"/>
    <property type="match status" value="1"/>
</dbReference>
<reference evidence="6 7" key="1">
    <citation type="submission" date="2020-08" db="EMBL/GenBank/DDBJ databases">
        <title>Genomic Encyclopedia of Type Strains, Phase IV (KMG-IV): sequencing the most valuable type-strain genomes for metagenomic binning, comparative biology and taxonomic classification.</title>
        <authorList>
            <person name="Goeker M."/>
        </authorList>
    </citation>
    <scope>NUCLEOTIDE SEQUENCE [LARGE SCALE GENOMIC DNA]</scope>
    <source>
        <strain evidence="6 7">DSM 102238</strain>
    </source>
</reference>
<dbReference type="InterPro" id="IPR014136">
    <property type="entry name" value="TraA_Ti"/>
</dbReference>
<dbReference type="InterPro" id="IPR027417">
    <property type="entry name" value="P-loop_NTPase"/>
</dbReference>
<dbReference type="Gene3D" id="3.40.50.300">
    <property type="entry name" value="P-loop containing nucleotide triphosphate hydrolases"/>
    <property type="match status" value="2"/>
</dbReference>
<feature type="region of interest" description="Disordered" evidence="4">
    <location>
        <begin position="851"/>
        <end position="936"/>
    </location>
</feature>
<keyword evidence="3" id="KW-0175">Coiled coil</keyword>
<dbReference type="InterPro" id="IPR005053">
    <property type="entry name" value="MobA_MobL"/>
</dbReference>
<feature type="compositionally biased region" description="Basic and acidic residues" evidence="4">
    <location>
        <begin position="856"/>
        <end position="874"/>
    </location>
</feature>
<evidence type="ECO:0000256" key="4">
    <source>
        <dbReference type="SAM" id="MobiDB-lite"/>
    </source>
</evidence>
<feature type="compositionally biased region" description="Basic and acidic residues" evidence="4">
    <location>
        <begin position="882"/>
        <end position="892"/>
    </location>
</feature>
<gene>
    <name evidence="6" type="ORF">GGR04_004375</name>
</gene>
<keyword evidence="2" id="KW-0184">Conjugation</keyword>
<sequence length="936" mass="104090">MAIYHCSMKSISRTGGRSAVAAAAYRSGTLLVNERDGLVHDYRMKGGIVHAEIVLPKSVEAAWALDRSRLWNAAEQAEKRCDARVAREFEVAIPHELTADQRVALVRSFSAGLADRYGVAVDFALHEPQGNSDLRNAHAHILMTTREIGPDGFGLKSMIERENRALLQEGHPTSTMQLREVRLAWEQEANTHLARAGHEERIDHRSHRDRGLEIEPSRHMGVHATQMERQGKTIDRVQLEREAAERNAALIRERPEHVLEVITGEKSVFDRHDVARALHRAIDDPALFGNAFASVMASLELVELKGEVRDGRGNVSELARFSTREMVAIERSMVEGAAQLTVSGGYGVGRAAVERAMAARPMLADEQREAIRHVTGEGRLAAVIGRAGTGKSTMLNSAREAWEDAGYRVHGAALAGKAAEELQGASGIPSRTLASCEHGWGRDRDRLGRGDILVIDEAGMVSSKQMARFVAEAERSGAKLVLVGDPQQLQPIGAGAAFRSIAERTGFADLEEIRRQREPWQREASQDFARHRIGAGLQAYDDRGAVRFEGTREAARTQLVRDVLQDRTERPEGSRLVLTYRNSDVRQLNEAIRGEIQSRGSLTDELRYPTNEGERRFAVGDRLLFLENDRELGVKNGMLGTVTAVEPGLIRTRLDGVGRDVETPRTVTIPTDRYQSFDHGYATTVHKSQGATVDRAFVLATPGMDSHLAYVAMTRHRDEARLYAGRDDFRDMKSLRDQLSIARGKETTMDYLKTPAERQAAVVAVFAERRGMDGGRADAILVERGREETGREAQSQPHQSLQERMAGFYAGSGRQEPSTQRSGLQRAERGEDGVPVTKVSVAERIAALEARAARRANPEREQERERERHQRHELPISPMPSARDERTEDAGPVRKVSVAERIAALEARAASRPKTEQELDRERQIERDRERGGYER</sequence>
<evidence type="ECO:0000256" key="1">
    <source>
        <dbReference type="ARBA" id="ARBA00010873"/>
    </source>
</evidence>
<dbReference type="Proteomes" id="UP000542776">
    <property type="component" value="Unassembled WGS sequence"/>
</dbReference>
<dbReference type="Gene3D" id="2.30.30.940">
    <property type="match status" value="1"/>
</dbReference>
<feature type="domain" description="MobA/MobL protein" evidence="5">
    <location>
        <begin position="17"/>
        <end position="229"/>
    </location>
</feature>
<dbReference type="NCBIfam" id="NF041496">
    <property type="entry name" value="MobQ"/>
    <property type="match status" value="1"/>
</dbReference>
<dbReference type="RefSeq" id="WP_183202353.1">
    <property type="nucleotide sequence ID" value="NZ_JACIEK010000021.1"/>
</dbReference>
<proteinExistence type="inferred from homology"/>
<evidence type="ECO:0000313" key="7">
    <source>
        <dbReference type="Proteomes" id="UP000542776"/>
    </source>
</evidence>
<dbReference type="Pfam" id="PF13604">
    <property type="entry name" value="AAA_30"/>
    <property type="match status" value="1"/>
</dbReference>
<evidence type="ECO:0000259" key="5">
    <source>
        <dbReference type="Pfam" id="PF03389"/>
    </source>
</evidence>
<feature type="compositionally biased region" description="Basic and acidic residues" evidence="4">
    <location>
        <begin position="913"/>
        <end position="936"/>
    </location>
</feature>
<dbReference type="Pfam" id="PF03389">
    <property type="entry name" value="MobA_MobL"/>
    <property type="match status" value="1"/>
</dbReference>
<dbReference type="InterPro" id="IPR050534">
    <property type="entry name" value="Coronavir_polyprotein_1ab"/>
</dbReference>
<evidence type="ECO:0000256" key="3">
    <source>
        <dbReference type="SAM" id="Coils"/>
    </source>
</evidence>
<feature type="region of interest" description="Disordered" evidence="4">
    <location>
        <begin position="810"/>
        <end position="838"/>
    </location>
</feature>
<dbReference type="CDD" id="cd17933">
    <property type="entry name" value="DEXSc_RecD-like"/>
    <property type="match status" value="1"/>
</dbReference>